<reference evidence="4" key="1">
    <citation type="submission" date="2017-09" db="EMBL/GenBank/DDBJ databases">
        <title>Depth-based differentiation of microbial function through sediment-hosted aquifers and enrichment of novel symbionts in the deep terrestrial subsurface.</title>
        <authorList>
            <person name="Probst A.J."/>
            <person name="Ladd B."/>
            <person name="Jarett J.K."/>
            <person name="Geller-Mcgrath D.E."/>
            <person name="Sieber C.M.K."/>
            <person name="Emerson J.B."/>
            <person name="Anantharaman K."/>
            <person name="Thomas B.C."/>
            <person name="Malmstrom R."/>
            <person name="Stieglmeier M."/>
            <person name="Klingl A."/>
            <person name="Woyke T."/>
            <person name="Ryan C.M."/>
            <person name="Banfield J.F."/>
        </authorList>
    </citation>
    <scope>NUCLEOTIDE SEQUENCE [LARGE SCALE GENOMIC DNA]</scope>
</reference>
<dbReference type="EMBL" id="PFBY01000002">
    <property type="protein sequence ID" value="PIR76794.1"/>
    <property type="molecule type" value="Genomic_DNA"/>
</dbReference>
<comment type="caution">
    <text evidence="3">The sequence shown here is derived from an EMBL/GenBank/DDBJ whole genome shotgun (WGS) entry which is preliminary data.</text>
</comment>
<keyword evidence="2" id="KW-1133">Transmembrane helix</keyword>
<proteinExistence type="predicted"/>
<keyword evidence="2" id="KW-0472">Membrane</keyword>
<evidence type="ECO:0000256" key="1">
    <source>
        <dbReference type="SAM" id="MobiDB-lite"/>
    </source>
</evidence>
<evidence type="ECO:0000256" key="2">
    <source>
        <dbReference type="SAM" id="Phobius"/>
    </source>
</evidence>
<feature type="compositionally biased region" description="Low complexity" evidence="1">
    <location>
        <begin position="61"/>
        <end position="70"/>
    </location>
</feature>
<evidence type="ECO:0000313" key="3">
    <source>
        <dbReference type="EMBL" id="PIR76794.1"/>
    </source>
</evidence>
<organism evidence="3 4">
    <name type="scientific">Candidatus Magasanikbacteria bacterium CG10_big_fil_rev_8_21_14_0_10_42_10</name>
    <dbReference type="NCBI Taxonomy" id="1974649"/>
    <lineage>
        <taxon>Bacteria</taxon>
        <taxon>Candidatus Magasanikiibacteriota</taxon>
    </lineage>
</organism>
<protein>
    <submittedName>
        <fullName evidence="3">Uncharacterized protein</fullName>
    </submittedName>
</protein>
<dbReference type="Proteomes" id="UP000231530">
    <property type="component" value="Unassembled WGS sequence"/>
</dbReference>
<feature type="transmembrane region" description="Helical" evidence="2">
    <location>
        <begin position="79"/>
        <end position="101"/>
    </location>
</feature>
<evidence type="ECO:0000313" key="4">
    <source>
        <dbReference type="Proteomes" id="UP000231530"/>
    </source>
</evidence>
<feature type="region of interest" description="Disordered" evidence="1">
    <location>
        <begin position="364"/>
        <end position="403"/>
    </location>
</feature>
<feature type="compositionally biased region" description="Polar residues" evidence="1">
    <location>
        <begin position="382"/>
        <end position="403"/>
    </location>
</feature>
<feature type="region of interest" description="Disordered" evidence="1">
    <location>
        <begin position="41"/>
        <end position="70"/>
    </location>
</feature>
<name>A0A2H0TXA0_9BACT</name>
<gene>
    <name evidence="3" type="ORF">COU32_00070</name>
</gene>
<keyword evidence="2" id="KW-0812">Transmembrane</keyword>
<dbReference type="AlphaFoldDB" id="A0A2H0TXA0"/>
<sequence length="403" mass="44746">MFGFGSKKKKKEKPSNLGVQIHTIPDIFYGGNDPVIYHTESHEGKRSESHNGIQKKKLVASTRQSSSSGSTWISSHKRLLVWIGAGLILVAVTAFASWYYVQQAKQQVTPTQIVSSKKDTNFSTISTAVTTPINTELIQPVTTPSSTTSTLDETQQDIAKIQAIDPVSFPRILLASSQDTDADQLTDEEEVIFKTNPDVWDTDKDGYYDGQEILNLFNPSGFAPVKLIDSGLVNEYVSPIWQYRVYYPVSWQIGTVDTEGRQVLVSTISGDYVEIRIFDRMIGQSFQDWFALNIAGEKFQDIQQIINRFKETAFLRRDGLVGYFLSPKTVTVFIYHPGITGAVSYRSVMRMMIESFRQTSNVVDLPAQQALPTPPGVDNENAPPSSNNVTSGPSTTSSLQTTS</sequence>
<accession>A0A2H0TXA0</accession>